<reference evidence="1 2" key="1">
    <citation type="journal article" date="2018" name="Biotechnol. Adv.">
        <title>Improved genomic resources and new bioinformatic workflow for the carcinogenic parasite Clonorchis sinensis: Biotechnological implications.</title>
        <authorList>
            <person name="Wang D."/>
            <person name="Korhonen P.K."/>
            <person name="Gasser R.B."/>
            <person name="Young N.D."/>
        </authorList>
    </citation>
    <scope>NUCLEOTIDE SEQUENCE [LARGE SCALE GENOMIC DNA]</scope>
    <source>
        <strain evidence="1">Cs-k2</strain>
    </source>
</reference>
<dbReference type="Proteomes" id="UP000286415">
    <property type="component" value="Unassembled WGS sequence"/>
</dbReference>
<accession>A0A3R7D4S6</accession>
<protein>
    <submittedName>
        <fullName evidence="1">Uncharacterized protein</fullName>
    </submittedName>
</protein>
<evidence type="ECO:0000313" key="1">
    <source>
        <dbReference type="EMBL" id="KAG5442105.1"/>
    </source>
</evidence>
<proteinExistence type="predicted"/>
<dbReference type="InParanoid" id="A0A3R7D4S6"/>
<evidence type="ECO:0000313" key="2">
    <source>
        <dbReference type="Proteomes" id="UP000286415"/>
    </source>
</evidence>
<dbReference type="AlphaFoldDB" id="A0A3R7D4S6"/>
<comment type="caution">
    <text evidence="1">The sequence shown here is derived from an EMBL/GenBank/DDBJ whole genome shotgun (WGS) entry which is preliminary data.</text>
</comment>
<sequence>MLGSQIPLSRDKQRILAETCISAAVLTDKAARQSNYCVTRKYLRRINYATGTHECSPNFSVHRSNHISGGKILVKYFPSIDPGMPSWGSKVWTCILNSIDCLF</sequence>
<organism evidence="1 2">
    <name type="scientific">Clonorchis sinensis</name>
    <name type="common">Chinese liver fluke</name>
    <dbReference type="NCBI Taxonomy" id="79923"/>
    <lineage>
        <taxon>Eukaryota</taxon>
        <taxon>Metazoa</taxon>
        <taxon>Spiralia</taxon>
        <taxon>Lophotrochozoa</taxon>
        <taxon>Platyhelminthes</taxon>
        <taxon>Trematoda</taxon>
        <taxon>Digenea</taxon>
        <taxon>Opisthorchiida</taxon>
        <taxon>Opisthorchiata</taxon>
        <taxon>Opisthorchiidae</taxon>
        <taxon>Clonorchis</taxon>
    </lineage>
</organism>
<gene>
    <name evidence="1" type="ORF">CSKR_110934</name>
</gene>
<name>A0A3R7D4S6_CLOSI</name>
<reference evidence="1 2" key="2">
    <citation type="journal article" date="2021" name="Genomics">
        <title>High-quality reference genome for Clonorchis sinensis.</title>
        <authorList>
            <person name="Young N.D."/>
            <person name="Stroehlein A.J."/>
            <person name="Kinkar L."/>
            <person name="Wang T."/>
            <person name="Sohn W.M."/>
            <person name="Chang B.C.H."/>
            <person name="Kaur P."/>
            <person name="Weisz D."/>
            <person name="Dudchenko O."/>
            <person name="Aiden E.L."/>
            <person name="Korhonen P.K."/>
            <person name="Gasser R.B."/>
        </authorList>
    </citation>
    <scope>NUCLEOTIDE SEQUENCE [LARGE SCALE GENOMIC DNA]</scope>
    <source>
        <strain evidence="1">Cs-k2</strain>
    </source>
</reference>
<dbReference type="EMBL" id="NIRI02000076">
    <property type="protein sequence ID" value="KAG5442105.1"/>
    <property type="molecule type" value="Genomic_DNA"/>
</dbReference>
<keyword evidence="2" id="KW-1185">Reference proteome</keyword>